<evidence type="ECO:0000259" key="2">
    <source>
        <dbReference type="Pfam" id="PF02563"/>
    </source>
</evidence>
<feature type="domain" description="Soluble ligand binding" evidence="3">
    <location>
        <begin position="102"/>
        <end position="132"/>
    </location>
</feature>
<sequence>MAFCALAAPVQRAQAQPLLPKANELPLAAGDVVRLDILDDSTDPVSLPVGADGNIQAPFLGSVHVAGKSIAEALDTLNRHYKDAKIFVSPKVSLAVESYRQIFVLGDVRQPGAYPFQVGLTVQKAVALAGGHIAVTAPQDPVLAQARIRGDIDTARSDVAREAISVARLSAQIAGHDEILDTDIPTDAKPYLRGVDLDPLRDLANRILKSDESGIATKIAALDAQITSARRSTVLFEQLLKKVGTSADLTRSDLDRAKGLNKRGLNTLSQVSDIERQLGSEESRQLEVMGDLSNINREIGVLESEIVDTRQTHHLTLLSDLQDHGSALDKAIVSLKSSEQALVAVVGFQAARATANVDIALSYAIRRDTAQGERSAEETSPLRPGDVVVVTMKTDTNDAIPAGKQDAQHLVQR</sequence>
<dbReference type="GO" id="GO:0015159">
    <property type="term" value="F:polysaccharide transmembrane transporter activity"/>
    <property type="evidence" value="ECO:0007669"/>
    <property type="project" value="InterPro"/>
</dbReference>
<evidence type="ECO:0000256" key="1">
    <source>
        <dbReference type="ARBA" id="ARBA00022729"/>
    </source>
</evidence>
<dbReference type="InterPro" id="IPR003715">
    <property type="entry name" value="Poly_export_N"/>
</dbReference>
<feature type="domain" description="Polysaccharide export protein N-terminal" evidence="2">
    <location>
        <begin position="22"/>
        <end position="96"/>
    </location>
</feature>
<dbReference type="RefSeq" id="WP_141166615.1">
    <property type="nucleotide sequence ID" value="NZ_VHLH01000013.1"/>
</dbReference>
<evidence type="ECO:0000259" key="3">
    <source>
        <dbReference type="Pfam" id="PF10531"/>
    </source>
</evidence>
<keyword evidence="6" id="KW-1185">Reference proteome</keyword>
<dbReference type="AlphaFoldDB" id="A0A506U3P7"/>
<reference evidence="5 6" key="1">
    <citation type="submission" date="2019-06" db="EMBL/GenBank/DDBJ databases">
        <authorList>
            <person name="Li M."/>
        </authorList>
    </citation>
    <scope>NUCLEOTIDE SEQUENCE [LARGE SCALE GENOMIC DNA]</scope>
    <source>
        <strain evidence="5 6">BGMRC6574</strain>
    </source>
</reference>
<dbReference type="Pfam" id="PF10531">
    <property type="entry name" value="SLBB"/>
    <property type="match status" value="1"/>
</dbReference>
<dbReference type="OrthoDB" id="9798876at2"/>
<dbReference type="Pfam" id="PF25994">
    <property type="entry name" value="HH_AprE"/>
    <property type="match status" value="1"/>
</dbReference>
<accession>A0A506U3P7</accession>
<evidence type="ECO:0000259" key="4">
    <source>
        <dbReference type="Pfam" id="PF25994"/>
    </source>
</evidence>
<dbReference type="EMBL" id="VHLH01000013">
    <property type="protein sequence ID" value="TPW29013.1"/>
    <property type="molecule type" value="Genomic_DNA"/>
</dbReference>
<feature type="domain" description="AprE-like long alpha-helical hairpin" evidence="4">
    <location>
        <begin position="151"/>
        <end position="337"/>
    </location>
</feature>
<dbReference type="InterPro" id="IPR019554">
    <property type="entry name" value="Soluble_ligand-bd"/>
</dbReference>
<dbReference type="InterPro" id="IPR049712">
    <property type="entry name" value="Poly_export"/>
</dbReference>
<dbReference type="Gene3D" id="3.30.1950.10">
    <property type="entry name" value="wza like domain"/>
    <property type="match status" value="1"/>
</dbReference>
<dbReference type="Pfam" id="PF02563">
    <property type="entry name" value="Poly_export"/>
    <property type="match status" value="1"/>
</dbReference>
<dbReference type="PANTHER" id="PTHR33619">
    <property type="entry name" value="POLYSACCHARIDE EXPORT PROTEIN GFCE-RELATED"/>
    <property type="match status" value="1"/>
</dbReference>
<gene>
    <name evidence="5" type="ORF">FJU11_08520</name>
</gene>
<protein>
    <submittedName>
        <fullName evidence="5">Uncharacterized protein</fullName>
    </submittedName>
</protein>
<proteinExistence type="predicted"/>
<comment type="caution">
    <text evidence="5">The sequence shown here is derived from an EMBL/GenBank/DDBJ whole genome shotgun (WGS) entry which is preliminary data.</text>
</comment>
<dbReference type="Proteomes" id="UP000320314">
    <property type="component" value="Unassembled WGS sequence"/>
</dbReference>
<organism evidence="5 6">
    <name type="scientific">Pararhizobium mangrovi</name>
    <dbReference type="NCBI Taxonomy" id="2590452"/>
    <lineage>
        <taxon>Bacteria</taxon>
        <taxon>Pseudomonadati</taxon>
        <taxon>Pseudomonadota</taxon>
        <taxon>Alphaproteobacteria</taxon>
        <taxon>Hyphomicrobiales</taxon>
        <taxon>Rhizobiaceae</taxon>
        <taxon>Rhizobium/Agrobacterium group</taxon>
        <taxon>Pararhizobium</taxon>
    </lineage>
</organism>
<evidence type="ECO:0000313" key="6">
    <source>
        <dbReference type="Proteomes" id="UP000320314"/>
    </source>
</evidence>
<evidence type="ECO:0000313" key="5">
    <source>
        <dbReference type="EMBL" id="TPW29013.1"/>
    </source>
</evidence>
<dbReference type="InterPro" id="IPR058781">
    <property type="entry name" value="HH_AprE-like"/>
</dbReference>
<dbReference type="PANTHER" id="PTHR33619:SF3">
    <property type="entry name" value="POLYSACCHARIDE EXPORT PROTEIN GFCE-RELATED"/>
    <property type="match status" value="1"/>
</dbReference>
<name>A0A506U3P7_9HYPH</name>
<keyword evidence="1" id="KW-0732">Signal</keyword>